<keyword evidence="3" id="KW-1185">Reference proteome</keyword>
<comment type="caution">
    <text evidence="2">The sequence shown here is derived from an EMBL/GenBank/DDBJ whole genome shotgun (WGS) entry which is preliminary data.</text>
</comment>
<protein>
    <recommendedName>
        <fullName evidence="1">FDX-ACB domain-containing protein</fullName>
    </recommendedName>
</protein>
<dbReference type="InterPro" id="IPR005121">
    <property type="entry name" value="Fdx_antiC-bd"/>
</dbReference>
<dbReference type="AlphaFoldDB" id="A0A6L2PLT2"/>
<dbReference type="Gene3D" id="3.30.70.380">
    <property type="entry name" value="Ferrodoxin-fold anticodon-binding domain"/>
    <property type="match status" value="1"/>
</dbReference>
<dbReference type="SMART" id="SM00896">
    <property type="entry name" value="FDX-ACB"/>
    <property type="match status" value="1"/>
</dbReference>
<proteinExistence type="predicted"/>
<name>A0A6L2PLT2_COPFO</name>
<dbReference type="InterPro" id="IPR036690">
    <property type="entry name" value="Fdx_antiC-bd_sf"/>
</dbReference>
<dbReference type="InterPro" id="IPR019446">
    <property type="entry name" value="BMT5-like"/>
</dbReference>
<dbReference type="EMBL" id="BLKM01000426">
    <property type="protein sequence ID" value="GFG33304.1"/>
    <property type="molecule type" value="Genomic_DNA"/>
</dbReference>
<dbReference type="GO" id="GO:0070042">
    <property type="term" value="F:rRNA (uridine-N3-)-methyltransferase activity"/>
    <property type="evidence" value="ECO:0007669"/>
    <property type="project" value="InterPro"/>
</dbReference>
<accession>A0A6L2PLT2</accession>
<evidence type="ECO:0000313" key="2">
    <source>
        <dbReference type="EMBL" id="GFG33304.1"/>
    </source>
</evidence>
<gene>
    <name evidence="2" type="ORF">Cfor_01800</name>
</gene>
<dbReference type="OrthoDB" id="347018at2759"/>
<dbReference type="Pfam" id="PF10354">
    <property type="entry name" value="BMT5-like"/>
    <property type="match status" value="1"/>
</dbReference>
<dbReference type="GO" id="GO:0005737">
    <property type="term" value="C:cytoplasm"/>
    <property type="evidence" value="ECO:0007669"/>
    <property type="project" value="TreeGrafter"/>
</dbReference>
<dbReference type="Proteomes" id="UP000502823">
    <property type="component" value="Unassembled WGS sequence"/>
</dbReference>
<dbReference type="GO" id="GO:0070475">
    <property type="term" value="P:rRNA base methylation"/>
    <property type="evidence" value="ECO:0007669"/>
    <property type="project" value="InterPro"/>
</dbReference>
<dbReference type="SUPFAM" id="SSF54991">
    <property type="entry name" value="Anticodon-binding domain of PheRS"/>
    <property type="match status" value="1"/>
</dbReference>
<dbReference type="InParanoid" id="A0A6L2PLT2"/>
<sequence length="692" mass="78671">MLYAKSVMCRYSSGLYNRSTSTAITKKKVPLARHGFKYADTIKEAVTASLHLLSTDNYSAVLHHMPHQWEKHIDHSVIEPNVYKETDERQRVEMIFQSLFYIGKGGWFDSVLRQASDIVDDLCDRRFDLLKSMHPDTYVAGDTVLLVGEGNFSFAVSLVDLNLPITVTASCLGSDMIKTSGDNIAYLKAKGVRVLLDVDATKLDEHCVLRNEKFSKIIFNFPHVGGKMKIHLNRALLKRFFQSASKLVTLEGRVLVSLCKGQGGTRVDKPVRRWDDTWQVVEMAAHGNLVLVSVEKFRNDIYPKYTSVGYRGGGCAFHIDGALVYVFSKREPLYPSLEVETLLKCLDGQVLQTNFGNLVCEGVYNIKYRNSLFEMEGSAVHYLCEQLKTLVKTSYAKVRHISDIDVPLHTELPSGGPVCYTEGEGFEHTLRHCLLDVLDQVLQLWNHTSDDIMMYPGLVFNNIGTDFSCPPLSCHVLLLGHDLQDITEHYLRRMLDTCKKDAMYVSVAHFETAAEFWHGFTSGKNIFIRSDNLSDIPVKVAQEFSFTAERIGGFTCTSVTVIYLDQLSRLLFDIDNWRQLWARHSLVIFNENIPLFKHSCFDSRAYTFDICFSDSSNFSVVEFYNILWQVAADIIINVEFLNLFESPDGWRSHCYRITYQSFEKALSREQAIIIQEAVIGRVLCVKLGVSIR</sequence>
<dbReference type="InterPro" id="IPR029063">
    <property type="entry name" value="SAM-dependent_MTases_sf"/>
</dbReference>
<dbReference type="PANTHER" id="PTHR11538:SF26">
    <property type="entry name" value="FERREDOXIN-FOLD ANTICODON-BINDING DOMAIN-CONTAINING PROTEIN 1"/>
    <property type="match status" value="1"/>
</dbReference>
<feature type="domain" description="FDX-ACB" evidence="1">
    <location>
        <begin position="603"/>
        <end position="692"/>
    </location>
</feature>
<evidence type="ECO:0000259" key="1">
    <source>
        <dbReference type="SMART" id="SM00896"/>
    </source>
</evidence>
<reference evidence="3" key="1">
    <citation type="submission" date="2020-01" db="EMBL/GenBank/DDBJ databases">
        <title>Draft genome sequence of the Termite Coptotermes fromosanus.</title>
        <authorList>
            <person name="Itakura S."/>
            <person name="Yosikawa Y."/>
            <person name="Umezawa K."/>
        </authorList>
    </citation>
    <scope>NUCLEOTIDE SEQUENCE [LARGE SCALE GENOMIC DNA]</scope>
</reference>
<dbReference type="SUPFAM" id="SSF53335">
    <property type="entry name" value="S-adenosyl-L-methionine-dependent methyltransferases"/>
    <property type="match status" value="1"/>
</dbReference>
<evidence type="ECO:0000313" key="3">
    <source>
        <dbReference type="Proteomes" id="UP000502823"/>
    </source>
</evidence>
<organism evidence="2 3">
    <name type="scientific">Coptotermes formosanus</name>
    <name type="common">Formosan subterranean termite</name>
    <dbReference type="NCBI Taxonomy" id="36987"/>
    <lineage>
        <taxon>Eukaryota</taxon>
        <taxon>Metazoa</taxon>
        <taxon>Ecdysozoa</taxon>
        <taxon>Arthropoda</taxon>
        <taxon>Hexapoda</taxon>
        <taxon>Insecta</taxon>
        <taxon>Pterygota</taxon>
        <taxon>Neoptera</taxon>
        <taxon>Polyneoptera</taxon>
        <taxon>Dictyoptera</taxon>
        <taxon>Blattodea</taxon>
        <taxon>Blattoidea</taxon>
        <taxon>Termitoidae</taxon>
        <taxon>Rhinotermitidae</taxon>
        <taxon>Coptotermes</taxon>
    </lineage>
</organism>
<dbReference type="PANTHER" id="PTHR11538">
    <property type="entry name" value="PHENYLALANYL-TRNA SYNTHETASE"/>
    <property type="match status" value="1"/>
</dbReference>